<dbReference type="AlphaFoldDB" id="A0A5B7WXT8"/>
<evidence type="ECO:0000313" key="7">
    <source>
        <dbReference type="EMBL" id="QCY67984.1"/>
    </source>
</evidence>
<evidence type="ECO:0000256" key="4">
    <source>
        <dbReference type="ARBA" id="ARBA00022989"/>
    </source>
</evidence>
<keyword evidence="5 6" id="KW-0472">Membrane</keyword>
<evidence type="ECO:0000256" key="5">
    <source>
        <dbReference type="ARBA" id="ARBA00023136"/>
    </source>
</evidence>
<organism evidence="7 8">
    <name type="scientific">Antarcticibacterium flavum</name>
    <dbReference type="NCBI Taxonomy" id="2058175"/>
    <lineage>
        <taxon>Bacteria</taxon>
        <taxon>Pseudomonadati</taxon>
        <taxon>Bacteroidota</taxon>
        <taxon>Flavobacteriia</taxon>
        <taxon>Flavobacteriales</taxon>
        <taxon>Flavobacteriaceae</taxon>
        <taxon>Antarcticibacterium</taxon>
    </lineage>
</organism>
<dbReference type="EMBL" id="CP040812">
    <property type="protein sequence ID" value="QCY67984.1"/>
    <property type="molecule type" value="Genomic_DNA"/>
</dbReference>
<evidence type="ECO:0000256" key="3">
    <source>
        <dbReference type="ARBA" id="ARBA00022692"/>
    </source>
</evidence>
<evidence type="ECO:0000256" key="6">
    <source>
        <dbReference type="SAM" id="Phobius"/>
    </source>
</evidence>
<feature type="transmembrane region" description="Helical" evidence="6">
    <location>
        <begin position="285"/>
        <end position="308"/>
    </location>
</feature>
<feature type="transmembrane region" description="Helical" evidence="6">
    <location>
        <begin position="75"/>
        <end position="101"/>
    </location>
</feature>
<keyword evidence="2" id="KW-1003">Cell membrane</keyword>
<proteinExistence type="predicted"/>
<feature type="transmembrane region" description="Helical" evidence="6">
    <location>
        <begin position="252"/>
        <end position="273"/>
    </location>
</feature>
<feature type="transmembrane region" description="Helical" evidence="6">
    <location>
        <begin position="189"/>
        <end position="214"/>
    </location>
</feature>
<dbReference type="Proteomes" id="UP000309016">
    <property type="component" value="Chromosome"/>
</dbReference>
<feature type="transmembrane region" description="Helical" evidence="6">
    <location>
        <begin position="361"/>
        <end position="380"/>
    </location>
</feature>
<feature type="transmembrane region" description="Helical" evidence="6">
    <location>
        <begin position="37"/>
        <end position="63"/>
    </location>
</feature>
<feature type="transmembrane region" description="Helical" evidence="6">
    <location>
        <begin position="121"/>
        <end position="138"/>
    </location>
</feature>
<dbReference type="RefSeq" id="WP_139064601.1">
    <property type="nucleotide sequence ID" value="NZ_CP040812.1"/>
</dbReference>
<evidence type="ECO:0000256" key="1">
    <source>
        <dbReference type="ARBA" id="ARBA00004651"/>
    </source>
</evidence>
<keyword evidence="8" id="KW-1185">Reference proteome</keyword>
<dbReference type="GO" id="GO:0005886">
    <property type="term" value="C:plasma membrane"/>
    <property type="evidence" value="ECO:0007669"/>
    <property type="project" value="UniProtKB-SubCell"/>
</dbReference>
<reference evidence="7 8" key="1">
    <citation type="submission" date="2019-06" db="EMBL/GenBank/DDBJ databases">
        <title>Complete genome sequence of Antarcticibacterium flavum KCTC 52984T from an Antarctic marine sediment.</title>
        <authorList>
            <person name="Lee Y.M."/>
            <person name="Shin S.C."/>
        </authorList>
    </citation>
    <scope>NUCLEOTIDE SEQUENCE [LARGE SCALE GENOMIC DNA]</scope>
    <source>
        <strain evidence="7 8">KCTC 52984</strain>
    </source>
</reference>
<dbReference type="PANTHER" id="PTHR30250">
    <property type="entry name" value="PST FAMILY PREDICTED COLANIC ACID TRANSPORTER"/>
    <property type="match status" value="1"/>
</dbReference>
<dbReference type="OrthoDB" id="846354at2"/>
<sequence>MYNTNSYLINSIKGIKNHLEKLPYWAKLNWLWHWGKLISITGAGQTIVQIVGFVSGILIIRLLPVEEYAFYTLGNTILGTMVILADGGIATGVTSIYGRVWETKNEAGRVVISGLELRKKFALLSLLVGIPILFYLLIHHNASWHLAMLMILSLIPAFFSSLSSTIYQIPLLFHQEVIPLQKNQLKVNVGRLILLFATVLIFPWAFVAILAGGIPQIWGNLNLKKISINYLDWGAQADPEIKKKILVFVKRILPGSIYYCFSGQITLWLISIFGSTENIAQLGALGRLAMILTIIAAVFNTLAIPGFVKLKNERWNLFVKYSLILMTLMLACVGILLFFTLFQSQALWILGDGYSGLEYELVLFIASSCIELLVGISFALNSNRGWLINPYLNIVVGLLSIVVGVLIFDISSLRGILYFKLFTAVIAFLYFVGYGFSKISRIDKVSIIQD</sequence>
<comment type="subcellular location">
    <subcellularLocation>
        <location evidence="1">Cell membrane</location>
        <topology evidence="1">Multi-pass membrane protein</topology>
    </subcellularLocation>
</comment>
<keyword evidence="3 6" id="KW-0812">Transmembrane</keyword>
<feature type="transmembrane region" description="Helical" evidence="6">
    <location>
        <begin position="392"/>
        <end position="410"/>
    </location>
</feature>
<accession>A0A5B7WXT8</accession>
<dbReference type="KEGG" id="afla:FHG64_00445"/>
<feature type="transmembrane region" description="Helical" evidence="6">
    <location>
        <begin position="416"/>
        <end position="436"/>
    </location>
</feature>
<evidence type="ECO:0000313" key="8">
    <source>
        <dbReference type="Proteomes" id="UP000309016"/>
    </source>
</evidence>
<feature type="transmembrane region" description="Helical" evidence="6">
    <location>
        <begin position="320"/>
        <end position="341"/>
    </location>
</feature>
<dbReference type="PANTHER" id="PTHR30250:SF11">
    <property type="entry name" value="O-ANTIGEN TRANSPORTER-RELATED"/>
    <property type="match status" value="1"/>
</dbReference>
<evidence type="ECO:0000256" key="2">
    <source>
        <dbReference type="ARBA" id="ARBA00022475"/>
    </source>
</evidence>
<feature type="transmembrane region" description="Helical" evidence="6">
    <location>
        <begin position="145"/>
        <end position="169"/>
    </location>
</feature>
<name>A0A5B7WXT8_9FLAO</name>
<gene>
    <name evidence="7" type="ORF">FHG64_00445</name>
</gene>
<protein>
    <submittedName>
        <fullName evidence="7">Polysaccharide biosynthesis protein</fullName>
    </submittedName>
</protein>
<keyword evidence="4 6" id="KW-1133">Transmembrane helix</keyword>
<dbReference type="InterPro" id="IPR050833">
    <property type="entry name" value="Poly_Biosynth_Transport"/>
</dbReference>